<organism evidence="2 3">
    <name type="scientific">Actinomadura violacea</name>
    <dbReference type="NCBI Taxonomy" id="2819934"/>
    <lineage>
        <taxon>Bacteria</taxon>
        <taxon>Bacillati</taxon>
        <taxon>Actinomycetota</taxon>
        <taxon>Actinomycetes</taxon>
        <taxon>Streptosporangiales</taxon>
        <taxon>Thermomonosporaceae</taxon>
        <taxon>Actinomadura</taxon>
    </lineage>
</organism>
<feature type="region of interest" description="Disordered" evidence="1">
    <location>
        <begin position="78"/>
        <end position="118"/>
    </location>
</feature>
<feature type="compositionally biased region" description="Polar residues" evidence="1">
    <location>
        <begin position="78"/>
        <end position="87"/>
    </location>
</feature>
<keyword evidence="3" id="KW-1185">Reference proteome</keyword>
<dbReference type="EMBL" id="JAGEPF010000023">
    <property type="protein sequence ID" value="MBO2462667.1"/>
    <property type="molecule type" value="Genomic_DNA"/>
</dbReference>
<dbReference type="Proteomes" id="UP000680206">
    <property type="component" value="Unassembled WGS sequence"/>
</dbReference>
<proteinExistence type="predicted"/>
<feature type="compositionally biased region" description="Basic residues" evidence="1">
    <location>
        <begin position="89"/>
        <end position="105"/>
    </location>
</feature>
<reference evidence="2 3" key="1">
    <citation type="submission" date="2021-03" db="EMBL/GenBank/DDBJ databases">
        <title>Actinomadura violae sp. nov., isolated from lichen in Thailand.</title>
        <authorList>
            <person name="Kanchanasin P."/>
            <person name="Saeng-In P."/>
            <person name="Phongsopitanun W."/>
            <person name="Yuki M."/>
            <person name="Kudo T."/>
            <person name="Ohkuma M."/>
            <person name="Tanasupawat S."/>
        </authorList>
    </citation>
    <scope>NUCLEOTIDE SEQUENCE [LARGE SCALE GENOMIC DNA]</scope>
    <source>
        <strain evidence="2 3">LCR2-06</strain>
    </source>
</reference>
<evidence type="ECO:0000256" key="1">
    <source>
        <dbReference type="SAM" id="MobiDB-lite"/>
    </source>
</evidence>
<comment type="caution">
    <text evidence="2">The sequence shown here is derived from an EMBL/GenBank/DDBJ whole genome shotgun (WGS) entry which is preliminary data.</text>
</comment>
<accession>A0ABS3S0Z0</accession>
<protein>
    <recommendedName>
        <fullName evidence="4">Transglutaminase-like domain-containing protein</fullName>
    </recommendedName>
</protein>
<sequence length="305" mass="32833">MPTTDPDDPVNDPEVRGLAAALHSVIDYAAQAAESAADADPGKLDVTGDYLAALDELNASLKLRVPEEAQDAALRFQATVSTGSQSPIPRRRRRAGRGRRRRRRPNGMTTSQGGSSLPHHEELLRRYLRLFQGCHVAAGRRYGSLFDLILEQGQWNRPALFPEQSAHLRGRPGRCFDNAARLARLTGLRYTEAFTLPDVALVPLPHAWCITDDGTVVDPTWPTPGLAYLSVSLTLAYRAAVLQRRVPGPGGRAPAVFDDADRALLYDGIPPDALALPGESEPAGCGGGGGRRACGLPRRSGLVPQ</sequence>
<name>A0ABS3S0Z0_9ACTN</name>
<evidence type="ECO:0000313" key="2">
    <source>
        <dbReference type="EMBL" id="MBO2462667.1"/>
    </source>
</evidence>
<dbReference type="RefSeq" id="WP_208247143.1">
    <property type="nucleotide sequence ID" value="NZ_JAGEPF010000023.1"/>
</dbReference>
<evidence type="ECO:0000313" key="3">
    <source>
        <dbReference type="Proteomes" id="UP000680206"/>
    </source>
</evidence>
<gene>
    <name evidence="2" type="ORF">J4709_34380</name>
</gene>
<evidence type="ECO:0008006" key="4">
    <source>
        <dbReference type="Google" id="ProtNLM"/>
    </source>
</evidence>